<dbReference type="OrthoDB" id="9083851at2"/>
<evidence type="ECO:0000313" key="1">
    <source>
        <dbReference type="EMBL" id="TDR36696.1"/>
    </source>
</evidence>
<dbReference type="InterPro" id="IPR031723">
    <property type="entry name" value="DMSP_lyase"/>
</dbReference>
<proteinExistence type="predicted"/>
<accession>A0A4R6YIH1</accession>
<dbReference type="GO" id="GO:0047869">
    <property type="term" value="F:dimethylpropiothetin dethiomethylase activity"/>
    <property type="evidence" value="ECO:0007669"/>
    <property type="project" value="InterPro"/>
</dbReference>
<comment type="caution">
    <text evidence="1">The sequence shown here is derived from an EMBL/GenBank/DDBJ whole genome shotgun (WGS) entry which is preliminary data.</text>
</comment>
<dbReference type="EMBL" id="SNZF01000004">
    <property type="protein sequence ID" value="TDR36696.1"/>
    <property type="molecule type" value="Genomic_DNA"/>
</dbReference>
<keyword evidence="1" id="KW-0456">Lyase</keyword>
<reference evidence="1 2" key="1">
    <citation type="submission" date="2019-03" db="EMBL/GenBank/DDBJ databases">
        <title>Genomic Encyclopedia of Type Strains, Phase IV (KMG-IV): sequencing the most valuable type-strain genomes for metagenomic binning, comparative biology and taxonomic classification.</title>
        <authorList>
            <person name="Goeker M."/>
        </authorList>
    </citation>
    <scope>NUCLEOTIDE SEQUENCE [LARGE SCALE GENOMIC DNA]</scope>
    <source>
        <strain evidence="1 2">DSM 11603</strain>
    </source>
</reference>
<dbReference type="Proteomes" id="UP000294958">
    <property type="component" value="Unassembled WGS sequence"/>
</dbReference>
<sequence>MTDSALKTFLDRFADALDRDARPVSRSHAVRLRRLAERLPPVKDASPSQVPIQAACEAELASHATRSPLAQALGDLLPAIHITRSKTYLANPPSRDFGENYGYGVICGPEGGPPALIRDPEIAFGLMFLGPKTHYPLHHHPADELYYTVTGPSFWRAGAVGWTGHGADAIIHHPPWLPHATLSAERPLVLLYIWEGDLDTDAAFIPDTVTAAAALSSVGLDAT</sequence>
<organism evidence="1 2">
    <name type="scientific">Aquamicrobium defluvii</name>
    <dbReference type="NCBI Taxonomy" id="69279"/>
    <lineage>
        <taxon>Bacteria</taxon>
        <taxon>Pseudomonadati</taxon>
        <taxon>Pseudomonadota</taxon>
        <taxon>Alphaproteobacteria</taxon>
        <taxon>Hyphomicrobiales</taxon>
        <taxon>Phyllobacteriaceae</taxon>
        <taxon>Aquamicrobium</taxon>
    </lineage>
</organism>
<dbReference type="Pfam" id="PF16867">
    <property type="entry name" value="DMSP_lyase"/>
    <property type="match status" value="1"/>
</dbReference>
<dbReference type="InterPro" id="IPR011051">
    <property type="entry name" value="RmlC_Cupin_sf"/>
</dbReference>
<dbReference type="RefSeq" id="WP_133674822.1">
    <property type="nucleotide sequence ID" value="NZ_SNZF01000004.1"/>
</dbReference>
<gene>
    <name evidence="1" type="ORF">DES43_1046</name>
</gene>
<name>A0A4R6YIH1_9HYPH</name>
<protein>
    <submittedName>
        <fullName evidence="1">Dimethlysulfoniopropionate lyase</fullName>
    </submittedName>
</protein>
<evidence type="ECO:0000313" key="2">
    <source>
        <dbReference type="Proteomes" id="UP000294958"/>
    </source>
</evidence>
<dbReference type="InterPro" id="IPR014710">
    <property type="entry name" value="RmlC-like_jellyroll"/>
</dbReference>
<dbReference type="Gene3D" id="2.60.120.10">
    <property type="entry name" value="Jelly Rolls"/>
    <property type="match status" value="1"/>
</dbReference>
<dbReference type="SUPFAM" id="SSF51182">
    <property type="entry name" value="RmlC-like cupins"/>
    <property type="match status" value="1"/>
</dbReference>
<keyword evidence="2" id="KW-1185">Reference proteome</keyword>
<dbReference type="AlphaFoldDB" id="A0A4R6YIH1"/>